<proteinExistence type="predicted"/>
<protein>
    <submittedName>
        <fullName evidence="2">Uncharacterized protein</fullName>
    </submittedName>
</protein>
<feature type="compositionally biased region" description="Low complexity" evidence="1">
    <location>
        <begin position="84"/>
        <end position="94"/>
    </location>
</feature>
<dbReference type="Proteomes" id="UP000823388">
    <property type="component" value="Chromosome 7N"/>
</dbReference>
<evidence type="ECO:0000256" key="1">
    <source>
        <dbReference type="SAM" id="MobiDB-lite"/>
    </source>
</evidence>
<feature type="non-terminal residue" evidence="2">
    <location>
        <position position="126"/>
    </location>
</feature>
<dbReference type="AlphaFoldDB" id="A0A8T0Q9E1"/>
<gene>
    <name evidence="2" type="ORF">PVAP13_7NG415701</name>
</gene>
<accession>A0A8T0Q9E1</accession>
<evidence type="ECO:0000313" key="3">
    <source>
        <dbReference type="Proteomes" id="UP000823388"/>
    </source>
</evidence>
<feature type="compositionally biased region" description="Pro residues" evidence="1">
    <location>
        <begin position="57"/>
        <end position="69"/>
    </location>
</feature>
<dbReference type="EMBL" id="CM029050">
    <property type="protein sequence ID" value="KAG2569995.1"/>
    <property type="molecule type" value="Genomic_DNA"/>
</dbReference>
<keyword evidence="3" id="KW-1185">Reference proteome</keyword>
<feature type="compositionally biased region" description="Basic and acidic residues" evidence="1">
    <location>
        <begin position="12"/>
        <end position="22"/>
    </location>
</feature>
<feature type="region of interest" description="Disordered" evidence="1">
    <location>
        <begin position="1"/>
        <end position="126"/>
    </location>
</feature>
<reference evidence="2" key="1">
    <citation type="submission" date="2020-05" db="EMBL/GenBank/DDBJ databases">
        <title>WGS assembly of Panicum virgatum.</title>
        <authorList>
            <person name="Lovell J.T."/>
            <person name="Jenkins J."/>
            <person name="Shu S."/>
            <person name="Juenger T.E."/>
            <person name="Schmutz J."/>
        </authorList>
    </citation>
    <scope>NUCLEOTIDE SEQUENCE</scope>
    <source>
        <strain evidence="2">AP13</strain>
    </source>
</reference>
<sequence length="126" mass="13755">KQPARSKLSCPKRKETGDDSAREQFPSIRRLPPGPSETERETEGAERRGRQATPLHSTPPHPTPLPPLLPLRRAQAKPPPRPLVPSSRRPGGSRTLDSSPRPASDLDSPLVSIPRGIQLPPPRSNP</sequence>
<feature type="non-terminal residue" evidence="2">
    <location>
        <position position="1"/>
    </location>
</feature>
<name>A0A8T0Q9E1_PANVG</name>
<organism evidence="2 3">
    <name type="scientific">Panicum virgatum</name>
    <name type="common">Blackwell switchgrass</name>
    <dbReference type="NCBI Taxonomy" id="38727"/>
    <lineage>
        <taxon>Eukaryota</taxon>
        <taxon>Viridiplantae</taxon>
        <taxon>Streptophyta</taxon>
        <taxon>Embryophyta</taxon>
        <taxon>Tracheophyta</taxon>
        <taxon>Spermatophyta</taxon>
        <taxon>Magnoliopsida</taxon>
        <taxon>Liliopsida</taxon>
        <taxon>Poales</taxon>
        <taxon>Poaceae</taxon>
        <taxon>PACMAD clade</taxon>
        <taxon>Panicoideae</taxon>
        <taxon>Panicodae</taxon>
        <taxon>Paniceae</taxon>
        <taxon>Panicinae</taxon>
        <taxon>Panicum</taxon>
        <taxon>Panicum sect. Hiantes</taxon>
    </lineage>
</organism>
<comment type="caution">
    <text evidence="2">The sequence shown here is derived from an EMBL/GenBank/DDBJ whole genome shotgun (WGS) entry which is preliminary data.</text>
</comment>
<evidence type="ECO:0000313" key="2">
    <source>
        <dbReference type="EMBL" id="KAG2569995.1"/>
    </source>
</evidence>
<feature type="compositionally biased region" description="Basic and acidic residues" evidence="1">
    <location>
        <begin position="37"/>
        <end position="49"/>
    </location>
</feature>